<keyword evidence="2" id="KW-0964">Secreted</keyword>
<feature type="domain" description="Insulin-like" evidence="4">
    <location>
        <begin position="33"/>
        <end position="114"/>
    </location>
</feature>
<dbReference type="InterPro" id="IPR016179">
    <property type="entry name" value="Insulin-like"/>
</dbReference>
<dbReference type="SMART" id="SM00078">
    <property type="entry name" value="IlGF"/>
    <property type="match status" value="1"/>
</dbReference>
<evidence type="ECO:0000259" key="4">
    <source>
        <dbReference type="SMART" id="SM00078"/>
    </source>
</evidence>
<proteinExistence type="evidence at transcript level"/>
<dbReference type="AlphaFoldDB" id="A0A1W5MKH5"/>
<organism evidence="5">
    <name type="scientific">Ruditapes philippinarum</name>
    <name type="common">Japanese carpet shell</name>
    <name type="synonym">Venerupis philippinarum</name>
    <dbReference type="NCBI Taxonomy" id="129788"/>
    <lineage>
        <taxon>Eukaryota</taxon>
        <taxon>Metazoa</taxon>
        <taxon>Spiralia</taxon>
        <taxon>Lophotrochozoa</taxon>
        <taxon>Mollusca</taxon>
        <taxon>Bivalvia</taxon>
        <taxon>Autobranchia</taxon>
        <taxon>Heteroconchia</taxon>
        <taxon>Euheterodonta</taxon>
        <taxon>Imparidentia</taxon>
        <taxon>Neoheterodontei</taxon>
        <taxon>Venerida</taxon>
        <taxon>Veneroidea</taxon>
        <taxon>Veneridae</taxon>
        <taxon>Ruditapes</taxon>
    </lineage>
</organism>
<dbReference type="InterPro" id="IPR022353">
    <property type="entry name" value="Insulin_CS"/>
</dbReference>
<reference evidence="5" key="1">
    <citation type="journal article" date="2017" name="Comp. Biochem. Physiol. B, Biochem. Mol. Biol.">
        <title>Role of neuropeptide F in regulating filter feeding of Manila clam, Ruditapes philippinarum.</title>
        <authorList>
            <person name="Wang X."/>
            <person name="Miao J."/>
            <person name="Liu P."/>
            <person name="Pan L."/>
        </authorList>
    </citation>
    <scope>NUCLEOTIDE SEQUENCE</scope>
    <source>
        <tissue evidence="5">Digestive gland</tissue>
    </source>
</reference>
<dbReference type="PROSITE" id="PS00262">
    <property type="entry name" value="INSULIN"/>
    <property type="match status" value="1"/>
</dbReference>
<dbReference type="InterPro" id="IPR036438">
    <property type="entry name" value="Insulin-like_sf"/>
</dbReference>
<dbReference type="Gene3D" id="1.10.100.10">
    <property type="entry name" value="Insulin-like"/>
    <property type="match status" value="1"/>
</dbReference>
<feature type="chain" id="PRO_5013162206" evidence="3">
    <location>
        <begin position="21"/>
        <end position="115"/>
    </location>
</feature>
<comment type="subcellular location">
    <subcellularLocation>
        <location evidence="2">Secreted</location>
    </subcellularLocation>
</comment>
<evidence type="ECO:0000313" key="5">
    <source>
        <dbReference type="EMBL" id="ANZ78570.1"/>
    </source>
</evidence>
<dbReference type="Pfam" id="PF00049">
    <property type="entry name" value="Insulin"/>
    <property type="match status" value="1"/>
</dbReference>
<protein>
    <submittedName>
        <fullName evidence="5">Insulin</fullName>
    </submittedName>
</protein>
<accession>A0A1W5MKH5</accession>
<dbReference type="GO" id="GO:0005576">
    <property type="term" value="C:extracellular region"/>
    <property type="evidence" value="ECO:0007669"/>
    <property type="project" value="UniProtKB-SubCell"/>
</dbReference>
<sequence length="115" mass="13078">MNIYLPALWTIFLTTYLVSAKHDRWCSPNSIPSGKCGRHLDELLGTTCGRGGFYSPDSSSDNFLPGKRNPLGEVLLGKREANMYLEKRRDYFYQGIVCECCIHQCTILELKSYCT</sequence>
<comment type="similarity">
    <text evidence="1 2">Belongs to the insulin family.</text>
</comment>
<evidence type="ECO:0000256" key="3">
    <source>
        <dbReference type="SAM" id="SignalP"/>
    </source>
</evidence>
<name>A0A1W5MKH5_RUDPH</name>
<dbReference type="PRINTS" id="PR00276">
    <property type="entry name" value="INSULINFAMLY"/>
</dbReference>
<evidence type="ECO:0000256" key="2">
    <source>
        <dbReference type="RuleBase" id="RU000406"/>
    </source>
</evidence>
<dbReference type="EMBL" id="KU705655">
    <property type="protein sequence ID" value="ANZ78570.1"/>
    <property type="molecule type" value="mRNA"/>
</dbReference>
<dbReference type="InterPro" id="IPR022352">
    <property type="entry name" value="Ins/IGF/rlx"/>
</dbReference>
<dbReference type="SUPFAM" id="SSF56994">
    <property type="entry name" value="Insulin-like"/>
    <property type="match status" value="1"/>
</dbReference>
<feature type="signal peptide" evidence="3">
    <location>
        <begin position="1"/>
        <end position="20"/>
    </location>
</feature>
<dbReference type="GO" id="GO:0005179">
    <property type="term" value="F:hormone activity"/>
    <property type="evidence" value="ECO:0007669"/>
    <property type="project" value="InterPro"/>
</dbReference>
<keyword evidence="3" id="KW-0732">Signal</keyword>
<evidence type="ECO:0000256" key="1">
    <source>
        <dbReference type="ARBA" id="ARBA00009034"/>
    </source>
</evidence>